<name>A0A183DJT7_9BILA</name>
<organism evidence="3">
    <name type="scientific">Gongylonema pulchrum</name>
    <dbReference type="NCBI Taxonomy" id="637853"/>
    <lineage>
        <taxon>Eukaryota</taxon>
        <taxon>Metazoa</taxon>
        <taxon>Ecdysozoa</taxon>
        <taxon>Nematoda</taxon>
        <taxon>Chromadorea</taxon>
        <taxon>Rhabditida</taxon>
        <taxon>Spirurina</taxon>
        <taxon>Spiruromorpha</taxon>
        <taxon>Spiruroidea</taxon>
        <taxon>Gongylonematidae</taxon>
        <taxon>Gongylonema</taxon>
    </lineage>
</organism>
<dbReference type="WBParaSite" id="GPUH_0000898801-mRNA-1">
    <property type="protein sequence ID" value="GPUH_0000898801-mRNA-1"/>
    <property type="gene ID" value="GPUH_0000898801"/>
</dbReference>
<reference evidence="3" key="1">
    <citation type="submission" date="2016-06" db="UniProtKB">
        <authorList>
            <consortium name="WormBaseParasite"/>
        </authorList>
    </citation>
    <scope>IDENTIFICATION</scope>
</reference>
<gene>
    <name evidence="1" type="ORF">GPUH_LOCUS8976</name>
</gene>
<evidence type="ECO:0000313" key="1">
    <source>
        <dbReference type="EMBL" id="VDK66788.1"/>
    </source>
</evidence>
<accession>A0A183DJT7</accession>
<dbReference type="EMBL" id="UYRT01027818">
    <property type="protein sequence ID" value="VDK66788.1"/>
    <property type="molecule type" value="Genomic_DNA"/>
</dbReference>
<dbReference type="OrthoDB" id="47801at2759"/>
<sequence>MRYLQIAHYLDYAEGLADQLVCSFPNAVEDLFEIVATSETAVPDVNLISLEK</sequence>
<evidence type="ECO:0000313" key="2">
    <source>
        <dbReference type="Proteomes" id="UP000271098"/>
    </source>
</evidence>
<reference evidence="1 2" key="2">
    <citation type="submission" date="2018-11" db="EMBL/GenBank/DDBJ databases">
        <authorList>
            <consortium name="Pathogen Informatics"/>
        </authorList>
    </citation>
    <scope>NUCLEOTIDE SEQUENCE [LARGE SCALE GENOMIC DNA]</scope>
</reference>
<keyword evidence="2" id="KW-1185">Reference proteome</keyword>
<dbReference type="AlphaFoldDB" id="A0A183DJT7"/>
<protein>
    <submittedName>
        <fullName evidence="3">Transcriptional regulator</fullName>
    </submittedName>
</protein>
<evidence type="ECO:0000313" key="3">
    <source>
        <dbReference type="WBParaSite" id="GPUH_0000898801-mRNA-1"/>
    </source>
</evidence>
<proteinExistence type="predicted"/>
<dbReference type="Proteomes" id="UP000271098">
    <property type="component" value="Unassembled WGS sequence"/>
</dbReference>